<keyword evidence="1" id="KW-1133">Transmembrane helix</keyword>
<accession>A0A2A7NPC2</accession>
<keyword evidence="1" id="KW-0812">Transmembrane</keyword>
<feature type="transmembrane region" description="Helical" evidence="1">
    <location>
        <begin position="80"/>
        <end position="100"/>
    </location>
</feature>
<dbReference type="Proteomes" id="UP000220340">
    <property type="component" value="Unassembled WGS sequence"/>
</dbReference>
<comment type="caution">
    <text evidence="2">The sequence shown here is derived from an EMBL/GenBank/DDBJ whole genome shotgun (WGS) entry which is preliminary data.</text>
</comment>
<name>A0A2A7NPC2_9MYCO</name>
<keyword evidence="1" id="KW-0472">Membrane</keyword>
<evidence type="ECO:0000313" key="3">
    <source>
        <dbReference type="Proteomes" id="UP000220340"/>
    </source>
</evidence>
<evidence type="ECO:0000256" key="1">
    <source>
        <dbReference type="SAM" id="Phobius"/>
    </source>
</evidence>
<dbReference type="OrthoDB" id="4557756at2"/>
<keyword evidence="3" id="KW-1185">Reference proteome</keyword>
<gene>
    <name evidence="2" type="ORF">CRI78_23570</name>
</gene>
<dbReference type="AlphaFoldDB" id="A0A2A7NPC2"/>
<reference evidence="2 3" key="1">
    <citation type="submission" date="2017-10" db="EMBL/GenBank/DDBJ databases">
        <title>The new phylogeny of genus Mycobacterium.</title>
        <authorList>
            <person name="Tortoli E."/>
            <person name="Trovato A."/>
            <person name="Cirillo D.M."/>
        </authorList>
    </citation>
    <scope>NUCLEOTIDE SEQUENCE [LARGE SCALE GENOMIC DNA]</scope>
    <source>
        <strain evidence="2 3">IP141170001</strain>
    </source>
</reference>
<proteinExistence type="predicted"/>
<evidence type="ECO:0000313" key="2">
    <source>
        <dbReference type="EMBL" id="PEG52014.1"/>
    </source>
</evidence>
<feature type="transmembrane region" description="Helical" evidence="1">
    <location>
        <begin position="31"/>
        <end position="59"/>
    </location>
</feature>
<organism evidence="2 3">
    <name type="scientific">Mycolicibacterium diernhoferi</name>
    <dbReference type="NCBI Taxonomy" id="1801"/>
    <lineage>
        <taxon>Bacteria</taxon>
        <taxon>Bacillati</taxon>
        <taxon>Actinomycetota</taxon>
        <taxon>Actinomycetes</taxon>
        <taxon>Mycobacteriales</taxon>
        <taxon>Mycobacteriaceae</taxon>
        <taxon>Mycolicibacterium</taxon>
    </lineage>
</organism>
<sequence>MSSPGPYPAPQPPYAGYPVPPTGPRNGLGSAALVLAMLALVFSWSVIGGIAGGALAVVLGAAGRGRAQRGEADNGPIANAGIGLGALAIVVGAAFVPIWIGFLSEAGMGDYIDCMQRAGTDRPAQVQCENTFRERIQQDYSLPDGLSRP</sequence>
<dbReference type="EMBL" id="PDCR01000038">
    <property type="protein sequence ID" value="PEG52014.1"/>
    <property type="molecule type" value="Genomic_DNA"/>
</dbReference>
<protein>
    <submittedName>
        <fullName evidence="2">DUF4190 domain-containing protein</fullName>
    </submittedName>
</protein>
<dbReference type="RefSeq" id="WP_097934089.1">
    <property type="nucleotide sequence ID" value="NZ_BAAATC010000018.1"/>
</dbReference>